<dbReference type="EMBL" id="GBRH01202784">
    <property type="protein sequence ID" value="JAD95111.1"/>
    <property type="molecule type" value="Transcribed_RNA"/>
</dbReference>
<dbReference type="AlphaFoldDB" id="A0A0A9E500"/>
<keyword evidence="5" id="KW-1133">Transmembrane helix</keyword>
<comment type="subcellular location">
    <subcellularLocation>
        <location evidence="1">Endomembrane system</location>
    </subcellularLocation>
</comment>
<evidence type="ECO:0000256" key="3">
    <source>
        <dbReference type="ARBA" id="ARBA00022679"/>
    </source>
</evidence>
<evidence type="ECO:0000256" key="5">
    <source>
        <dbReference type="ARBA" id="ARBA00022989"/>
    </source>
</evidence>
<proteinExistence type="predicted"/>
<sequence length="87" mass="9875">MNLQREKMKAGGDEPFEPVKIPKATWMADGTHWPGTWLHPWQDHARGDHAGIIQVLLRSQSCISSIWSRTTLTYAFFCIAGYAETTK</sequence>
<organism evidence="7">
    <name type="scientific">Arundo donax</name>
    <name type="common">Giant reed</name>
    <name type="synonym">Donax arundinaceus</name>
    <dbReference type="NCBI Taxonomy" id="35708"/>
    <lineage>
        <taxon>Eukaryota</taxon>
        <taxon>Viridiplantae</taxon>
        <taxon>Streptophyta</taxon>
        <taxon>Embryophyta</taxon>
        <taxon>Tracheophyta</taxon>
        <taxon>Spermatophyta</taxon>
        <taxon>Magnoliopsida</taxon>
        <taxon>Liliopsida</taxon>
        <taxon>Poales</taxon>
        <taxon>Poaceae</taxon>
        <taxon>PACMAD clade</taxon>
        <taxon>Arundinoideae</taxon>
        <taxon>Arundineae</taxon>
        <taxon>Arundo</taxon>
    </lineage>
</organism>
<reference evidence="7" key="1">
    <citation type="submission" date="2014-09" db="EMBL/GenBank/DDBJ databases">
        <authorList>
            <person name="Magalhaes I.L.F."/>
            <person name="Oliveira U."/>
            <person name="Santos F.R."/>
            <person name="Vidigal T.H.D.A."/>
            <person name="Brescovit A.D."/>
            <person name="Santos A.J."/>
        </authorList>
    </citation>
    <scope>NUCLEOTIDE SEQUENCE</scope>
    <source>
        <tissue evidence="7">Shoot tissue taken approximately 20 cm above the soil surface</tissue>
    </source>
</reference>
<dbReference type="InterPro" id="IPR005150">
    <property type="entry name" value="Cellulose_synth"/>
</dbReference>
<evidence type="ECO:0000313" key="7">
    <source>
        <dbReference type="EMBL" id="JAD95111.1"/>
    </source>
</evidence>
<keyword evidence="3" id="KW-0808">Transferase</keyword>
<name>A0A0A9E500_ARUDO</name>
<dbReference type="Pfam" id="PF03552">
    <property type="entry name" value="Cellulose_synt"/>
    <property type="match status" value="1"/>
</dbReference>
<evidence type="ECO:0000256" key="1">
    <source>
        <dbReference type="ARBA" id="ARBA00004308"/>
    </source>
</evidence>
<protein>
    <submittedName>
        <fullName evidence="7">CslD8</fullName>
    </submittedName>
</protein>
<evidence type="ECO:0000256" key="6">
    <source>
        <dbReference type="ARBA" id="ARBA00023136"/>
    </source>
</evidence>
<evidence type="ECO:0000256" key="4">
    <source>
        <dbReference type="ARBA" id="ARBA00022692"/>
    </source>
</evidence>
<evidence type="ECO:0000256" key="2">
    <source>
        <dbReference type="ARBA" id="ARBA00022676"/>
    </source>
</evidence>
<dbReference type="GO" id="GO:0012505">
    <property type="term" value="C:endomembrane system"/>
    <property type="evidence" value="ECO:0007669"/>
    <property type="project" value="UniProtKB-SubCell"/>
</dbReference>
<keyword evidence="6" id="KW-0472">Membrane</keyword>
<dbReference type="GO" id="GO:0016760">
    <property type="term" value="F:cellulose synthase (UDP-forming) activity"/>
    <property type="evidence" value="ECO:0007669"/>
    <property type="project" value="InterPro"/>
</dbReference>
<dbReference type="GO" id="GO:0030244">
    <property type="term" value="P:cellulose biosynthetic process"/>
    <property type="evidence" value="ECO:0007669"/>
    <property type="project" value="InterPro"/>
</dbReference>
<reference evidence="7" key="2">
    <citation type="journal article" date="2015" name="Data Brief">
        <title>Shoot transcriptome of the giant reed, Arundo donax.</title>
        <authorList>
            <person name="Barrero R.A."/>
            <person name="Guerrero F.D."/>
            <person name="Moolhuijzen P."/>
            <person name="Goolsby J.A."/>
            <person name="Tidwell J."/>
            <person name="Bellgard S.E."/>
            <person name="Bellgard M.I."/>
        </authorList>
    </citation>
    <scope>NUCLEOTIDE SEQUENCE</scope>
    <source>
        <tissue evidence="7">Shoot tissue taken approximately 20 cm above the soil surface</tissue>
    </source>
</reference>
<accession>A0A0A9E500</accession>
<keyword evidence="4" id="KW-0812">Transmembrane</keyword>
<dbReference type="GO" id="GO:0016020">
    <property type="term" value="C:membrane"/>
    <property type="evidence" value="ECO:0007669"/>
    <property type="project" value="InterPro"/>
</dbReference>
<keyword evidence="2" id="KW-0328">Glycosyltransferase</keyword>